<sequence>MKDVLIRYAVIEDYENAQAIMQQVQALHVKWRPDIYKQTFTVLPHEEYKRAVNQNTIIVAESNEKVVGMLSYICRHVESDKQVTRDIIFIDCMAVDKENRGKGIGHKLIEFVKNIVKEKSFDGLELQVNAKNTDARKMYEKYGFVKKSINMEYPLQ</sequence>
<dbReference type="InterPro" id="IPR016181">
    <property type="entry name" value="Acyl_CoA_acyltransferase"/>
</dbReference>
<dbReference type="SUPFAM" id="SSF55729">
    <property type="entry name" value="Acyl-CoA N-acyltransferases (Nat)"/>
    <property type="match status" value="1"/>
</dbReference>
<dbReference type="InterPro" id="IPR000182">
    <property type="entry name" value="GNAT_dom"/>
</dbReference>
<dbReference type="GO" id="GO:0008080">
    <property type="term" value="F:N-acetyltransferase activity"/>
    <property type="evidence" value="ECO:0007669"/>
    <property type="project" value="InterPro"/>
</dbReference>
<dbReference type="AlphaFoldDB" id="A0A1S8LZT1"/>
<dbReference type="EMBL" id="CP096984">
    <property type="protein sequence ID" value="URZ13861.1"/>
    <property type="molecule type" value="Genomic_DNA"/>
</dbReference>
<evidence type="ECO:0000313" key="3">
    <source>
        <dbReference type="Proteomes" id="UP000190951"/>
    </source>
</evidence>
<name>A0A1S8LZT1_9CLOT</name>
<dbReference type="Gene3D" id="3.40.630.30">
    <property type="match status" value="1"/>
</dbReference>
<evidence type="ECO:0000313" key="2">
    <source>
        <dbReference type="EMBL" id="URZ13861.1"/>
    </source>
</evidence>
<proteinExistence type="predicted"/>
<organism evidence="2 3">
    <name type="scientific">Clostridium felsineum</name>
    <dbReference type="NCBI Taxonomy" id="36839"/>
    <lineage>
        <taxon>Bacteria</taxon>
        <taxon>Bacillati</taxon>
        <taxon>Bacillota</taxon>
        <taxon>Clostridia</taxon>
        <taxon>Eubacteriales</taxon>
        <taxon>Clostridiaceae</taxon>
        <taxon>Clostridium</taxon>
    </lineage>
</organism>
<dbReference type="PANTHER" id="PTHR13947:SF37">
    <property type="entry name" value="LD18367P"/>
    <property type="match status" value="1"/>
</dbReference>
<geneLocation type="plasmid" evidence="2 3">
    <name>p330</name>
</geneLocation>
<dbReference type="PANTHER" id="PTHR13947">
    <property type="entry name" value="GNAT FAMILY N-ACETYLTRANSFERASE"/>
    <property type="match status" value="1"/>
</dbReference>
<dbReference type="Pfam" id="PF00583">
    <property type="entry name" value="Acetyltransf_1"/>
    <property type="match status" value="1"/>
</dbReference>
<keyword evidence="2" id="KW-0614">Plasmid</keyword>
<dbReference type="STRING" id="84029.CROST_34380"/>
<gene>
    <name evidence="2" type="ORF">CROST_046390</name>
</gene>
<dbReference type="RefSeq" id="WP_077834630.1">
    <property type="nucleotide sequence ID" value="NZ_CP096984.1"/>
</dbReference>
<keyword evidence="3" id="KW-1185">Reference proteome</keyword>
<protein>
    <submittedName>
        <fullName evidence="2">Uncharacterized protein</fullName>
    </submittedName>
</protein>
<accession>A0A1S8LZT1</accession>
<dbReference type="Proteomes" id="UP000190951">
    <property type="component" value="Plasmid p330"/>
</dbReference>
<reference evidence="2 3" key="1">
    <citation type="submission" date="2022-04" db="EMBL/GenBank/DDBJ databases">
        <title>Genome sequence of C. roseum typestrain.</title>
        <authorList>
            <person name="Poehlein A."/>
            <person name="Schoch T."/>
            <person name="Duerre P."/>
            <person name="Daniel R."/>
        </authorList>
    </citation>
    <scope>NUCLEOTIDE SEQUENCE [LARGE SCALE GENOMIC DNA]</scope>
    <source>
        <strain evidence="2 3">DSM 7320</strain>
        <plasmid evidence="2 3">p330</plasmid>
    </source>
</reference>
<dbReference type="CDD" id="cd04301">
    <property type="entry name" value="NAT_SF"/>
    <property type="match status" value="1"/>
</dbReference>
<evidence type="ECO:0000256" key="1">
    <source>
        <dbReference type="ARBA" id="ARBA00022679"/>
    </source>
</evidence>
<keyword evidence="1" id="KW-0808">Transferase</keyword>
<dbReference type="InterPro" id="IPR050769">
    <property type="entry name" value="NAT_camello-type"/>
</dbReference>
<dbReference type="PROSITE" id="PS51186">
    <property type="entry name" value="GNAT"/>
    <property type="match status" value="1"/>
</dbReference>
<dbReference type="KEGG" id="crw:CROST_046390"/>